<organism evidence="2 3">
    <name type="scientific">Gymnopilus junonius</name>
    <name type="common">Spectacular rustgill mushroom</name>
    <name type="synonym">Gymnopilus spectabilis subsp. junonius</name>
    <dbReference type="NCBI Taxonomy" id="109634"/>
    <lineage>
        <taxon>Eukaryota</taxon>
        <taxon>Fungi</taxon>
        <taxon>Dikarya</taxon>
        <taxon>Basidiomycota</taxon>
        <taxon>Agaricomycotina</taxon>
        <taxon>Agaricomycetes</taxon>
        <taxon>Agaricomycetidae</taxon>
        <taxon>Agaricales</taxon>
        <taxon>Agaricineae</taxon>
        <taxon>Hymenogastraceae</taxon>
        <taxon>Gymnopilus</taxon>
    </lineage>
</organism>
<feature type="region of interest" description="Disordered" evidence="1">
    <location>
        <begin position="178"/>
        <end position="197"/>
    </location>
</feature>
<reference evidence="2" key="1">
    <citation type="submission" date="2020-11" db="EMBL/GenBank/DDBJ databases">
        <authorList>
            <consortium name="DOE Joint Genome Institute"/>
            <person name="Ahrendt S."/>
            <person name="Riley R."/>
            <person name="Andreopoulos W."/>
            <person name="LaButti K."/>
            <person name="Pangilinan J."/>
            <person name="Ruiz-duenas F.J."/>
            <person name="Barrasa J.M."/>
            <person name="Sanchez-Garcia M."/>
            <person name="Camarero S."/>
            <person name="Miyauchi S."/>
            <person name="Serrano A."/>
            <person name="Linde D."/>
            <person name="Babiker R."/>
            <person name="Drula E."/>
            <person name="Ayuso-Fernandez I."/>
            <person name="Pacheco R."/>
            <person name="Padilla G."/>
            <person name="Ferreira P."/>
            <person name="Barriuso J."/>
            <person name="Kellner H."/>
            <person name="Castanera R."/>
            <person name="Alfaro M."/>
            <person name="Ramirez L."/>
            <person name="Pisabarro A.G."/>
            <person name="Kuo A."/>
            <person name="Tritt A."/>
            <person name="Lipzen A."/>
            <person name="He G."/>
            <person name="Yan M."/>
            <person name="Ng V."/>
            <person name="Cullen D."/>
            <person name="Martin F."/>
            <person name="Rosso M.-N."/>
            <person name="Henrissat B."/>
            <person name="Hibbett D."/>
            <person name="Martinez A.T."/>
            <person name="Grigoriev I.V."/>
        </authorList>
    </citation>
    <scope>NUCLEOTIDE SEQUENCE</scope>
    <source>
        <strain evidence="2">AH 44721</strain>
    </source>
</reference>
<dbReference type="Proteomes" id="UP000724874">
    <property type="component" value="Unassembled WGS sequence"/>
</dbReference>
<keyword evidence="3" id="KW-1185">Reference proteome</keyword>
<dbReference type="EMBL" id="JADNYJ010000748">
    <property type="protein sequence ID" value="KAF8868228.1"/>
    <property type="molecule type" value="Genomic_DNA"/>
</dbReference>
<accession>A0A9P5TEB8</accession>
<evidence type="ECO:0000313" key="2">
    <source>
        <dbReference type="EMBL" id="KAF8868228.1"/>
    </source>
</evidence>
<evidence type="ECO:0000256" key="1">
    <source>
        <dbReference type="SAM" id="MobiDB-lite"/>
    </source>
</evidence>
<name>A0A9P5TEB8_GYMJU</name>
<dbReference type="AlphaFoldDB" id="A0A9P5TEB8"/>
<gene>
    <name evidence="2" type="ORF">CPB84DRAFT_1858289</name>
</gene>
<sequence length="219" mass="24939">MRPTLAVDLNMLDFVRGLFLNTAPNVTAWAETLEGFLSAHKFKLKTRNTLRKHFGNALQWYTVLEDMKCLWLQEVINRIRESVLHADDTQDSENLNDQPGGFHADHPSDYLRDRCPLCFGGKDWHQPDELMDVIVCLDACFTQKRCKSQNSAWSAPREHPETIFVPVEDVEVMKETVETAHPTKKKHTKPTEDGFEPGMKVSSAILDECFDSFAAADSN</sequence>
<proteinExistence type="predicted"/>
<protein>
    <submittedName>
        <fullName evidence="2">Uncharacterized protein</fullName>
    </submittedName>
</protein>
<dbReference type="OrthoDB" id="2666777at2759"/>
<comment type="caution">
    <text evidence="2">The sequence shown here is derived from an EMBL/GenBank/DDBJ whole genome shotgun (WGS) entry which is preliminary data.</text>
</comment>
<evidence type="ECO:0000313" key="3">
    <source>
        <dbReference type="Proteomes" id="UP000724874"/>
    </source>
</evidence>